<feature type="compositionally biased region" description="Basic and acidic residues" evidence="2">
    <location>
        <begin position="209"/>
        <end position="223"/>
    </location>
</feature>
<feature type="compositionally biased region" description="Pro residues" evidence="2">
    <location>
        <begin position="425"/>
        <end position="436"/>
    </location>
</feature>
<evidence type="ECO:0000256" key="3">
    <source>
        <dbReference type="SAM" id="Phobius"/>
    </source>
</evidence>
<dbReference type="PANTHER" id="PTHR43019:SF23">
    <property type="entry name" value="PROTEASE DO-LIKE 5, CHLOROPLASTIC"/>
    <property type="match status" value="1"/>
</dbReference>
<dbReference type="InterPro" id="IPR043504">
    <property type="entry name" value="Peptidase_S1_PA_chymotrypsin"/>
</dbReference>
<evidence type="ECO:0000313" key="6">
    <source>
        <dbReference type="Proteomes" id="UP000295705"/>
    </source>
</evidence>
<evidence type="ECO:0000256" key="4">
    <source>
        <dbReference type="SAM" id="SignalP"/>
    </source>
</evidence>
<protein>
    <submittedName>
        <fullName evidence="5">Trypsin-like peptidase</fullName>
    </submittedName>
</protein>
<sequence length="444" mass="46329">MTRPWTRSWNTVLAGAVAGTALLLSAGPAHAAEPSRPRERVVAEVLPAVTYLETRSEAVVRERGTGREIGTVAVTGSCSGVVVSNDGHIATAGHCVHPDDIRNTMARDLATRLEARGVGPRDRLYAFILIRYEFQGRTPGTPIDRTVTAIRADGGTGTRMPARIVDAEPNRRGDVALLDVDGTDLPAATLAPAGELTPGTPVTSVGYPAERDRALDPSRDPSWKDGTVSSVQTRGGIPFVEVSAAMAPGMSGGPAVDGEGRVIGLNSMGIGDSGSFNVVAPTSTLRTMLDRHGVRTEPGPVDLAYRAGLDHRVTGENADAVAAFRETLRLRPDHGSAQDQLRRAEAAYAADGDVSEQRAMVWGISGGALLLLLVVGAAVAVIVVRRRRPTVPVDPPTGPIPPLTWPHGPAPTPPVVSPFGTAPTAPAPRPSSPEVPPSKADTVC</sequence>
<keyword evidence="6" id="KW-1185">Reference proteome</keyword>
<dbReference type="PROSITE" id="PS50005">
    <property type="entry name" value="TPR"/>
    <property type="match status" value="1"/>
</dbReference>
<gene>
    <name evidence="5" type="ORF">EV188_105164</name>
</gene>
<keyword evidence="1" id="KW-0802">TPR repeat</keyword>
<keyword evidence="4" id="KW-0732">Signal</keyword>
<feature type="repeat" description="TPR" evidence="1">
    <location>
        <begin position="301"/>
        <end position="334"/>
    </location>
</feature>
<dbReference type="Pfam" id="PF13365">
    <property type="entry name" value="Trypsin_2"/>
    <property type="match status" value="1"/>
</dbReference>
<feature type="signal peptide" evidence="4">
    <location>
        <begin position="1"/>
        <end position="31"/>
    </location>
</feature>
<dbReference type="GO" id="GO:0006508">
    <property type="term" value="P:proteolysis"/>
    <property type="evidence" value="ECO:0007669"/>
    <property type="project" value="InterPro"/>
</dbReference>
<dbReference type="RefSeq" id="WP_133827935.1">
    <property type="nucleotide sequence ID" value="NZ_BAABHR010000030.1"/>
</dbReference>
<dbReference type="Proteomes" id="UP000295705">
    <property type="component" value="Unassembled WGS sequence"/>
</dbReference>
<dbReference type="InterPro" id="IPR001940">
    <property type="entry name" value="Peptidase_S1C"/>
</dbReference>
<dbReference type="OrthoDB" id="3497273at2"/>
<dbReference type="Gene3D" id="2.40.10.10">
    <property type="entry name" value="Trypsin-like serine proteases"/>
    <property type="match status" value="2"/>
</dbReference>
<keyword evidence="3" id="KW-0472">Membrane</keyword>
<comment type="caution">
    <text evidence="5">The sequence shown here is derived from an EMBL/GenBank/DDBJ whole genome shotgun (WGS) entry which is preliminary data.</text>
</comment>
<dbReference type="GO" id="GO:0004252">
    <property type="term" value="F:serine-type endopeptidase activity"/>
    <property type="evidence" value="ECO:0007669"/>
    <property type="project" value="InterPro"/>
</dbReference>
<feature type="region of interest" description="Disordered" evidence="2">
    <location>
        <begin position="189"/>
        <end position="230"/>
    </location>
</feature>
<keyword evidence="3" id="KW-0812">Transmembrane</keyword>
<dbReference type="EMBL" id="SNYO01000005">
    <property type="protein sequence ID" value="TDQ55768.1"/>
    <property type="molecule type" value="Genomic_DNA"/>
</dbReference>
<feature type="chain" id="PRO_5020572870" evidence="4">
    <location>
        <begin position="32"/>
        <end position="444"/>
    </location>
</feature>
<evidence type="ECO:0000256" key="2">
    <source>
        <dbReference type="SAM" id="MobiDB-lite"/>
    </source>
</evidence>
<organism evidence="5 6">
    <name type="scientific">Actinomycetospora succinea</name>
    <dbReference type="NCBI Taxonomy" id="663603"/>
    <lineage>
        <taxon>Bacteria</taxon>
        <taxon>Bacillati</taxon>
        <taxon>Actinomycetota</taxon>
        <taxon>Actinomycetes</taxon>
        <taxon>Pseudonocardiales</taxon>
        <taxon>Pseudonocardiaceae</taxon>
        <taxon>Actinomycetospora</taxon>
    </lineage>
</organism>
<keyword evidence="3" id="KW-1133">Transmembrane helix</keyword>
<feature type="transmembrane region" description="Helical" evidence="3">
    <location>
        <begin position="360"/>
        <end position="384"/>
    </location>
</feature>
<dbReference type="AlphaFoldDB" id="A0A4R6VA40"/>
<dbReference type="PANTHER" id="PTHR43019">
    <property type="entry name" value="SERINE ENDOPROTEASE DEGS"/>
    <property type="match status" value="1"/>
</dbReference>
<evidence type="ECO:0000256" key="1">
    <source>
        <dbReference type="PROSITE-ProRule" id="PRU00339"/>
    </source>
</evidence>
<proteinExistence type="predicted"/>
<dbReference type="InterPro" id="IPR009003">
    <property type="entry name" value="Peptidase_S1_PA"/>
</dbReference>
<feature type="region of interest" description="Disordered" evidence="2">
    <location>
        <begin position="390"/>
        <end position="444"/>
    </location>
</feature>
<feature type="compositionally biased region" description="Pro residues" evidence="2">
    <location>
        <begin position="392"/>
        <end position="416"/>
    </location>
</feature>
<evidence type="ECO:0000313" key="5">
    <source>
        <dbReference type="EMBL" id="TDQ55768.1"/>
    </source>
</evidence>
<dbReference type="PRINTS" id="PR00834">
    <property type="entry name" value="PROTEASES2C"/>
</dbReference>
<name>A0A4R6VA40_9PSEU</name>
<dbReference type="InterPro" id="IPR019734">
    <property type="entry name" value="TPR_rpt"/>
</dbReference>
<reference evidence="5 6" key="1">
    <citation type="submission" date="2019-03" db="EMBL/GenBank/DDBJ databases">
        <title>Genomic Encyclopedia of Type Strains, Phase IV (KMG-IV): sequencing the most valuable type-strain genomes for metagenomic binning, comparative biology and taxonomic classification.</title>
        <authorList>
            <person name="Goeker M."/>
        </authorList>
    </citation>
    <scope>NUCLEOTIDE SEQUENCE [LARGE SCALE GENOMIC DNA]</scope>
    <source>
        <strain evidence="5 6">DSM 45775</strain>
    </source>
</reference>
<accession>A0A4R6VA40</accession>
<dbReference type="SUPFAM" id="SSF50494">
    <property type="entry name" value="Trypsin-like serine proteases"/>
    <property type="match status" value="1"/>
</dbReference>